<dbReference type="Proteomes" id="UP000294933">
    <property type="component" value="Unassembled WGS sequence"/>
</dbReference>
<evidence type="ECO:0000313" key="3">
    <source>
        <dbReference type="Proteomes" id="UP000294933"/>
    </source>
</evidence>
<organism evidence="2 3">
    <name type="scientific">Rickenella mellea</name>
    <dbReference type="NCBI Taxonomy" id="50990"/>
    <lineage>
        <taxon>Eukaryota</taxon>
        <taxon>Fungi</taxon>
        <taxon>Dikarya</taxon>
        <taxon>Basidiomycota</taxon>
        <taxon>Agaricomycotina</taxon>
        <taxon>Agaricomycetes</taxon>
        <taxon>Hymenochaetales</taxon>
        <taxon>Rickenellaceae</taxon>
        <taxon>Rickenella</taxon>
    </lineage>
</organism>
<dbReference type="EMBL" id="ML170272">
    <property type="protein sequence ID" value="TDL15524.1"/>
    <property type="molecule type" value="Genomic_DNA"/>
</dbReference>
<dbReference type="AlphaFoldDB" id="A0A4Y7PJ76"/>
<accession>A0A4Y7PJ76</accession>
<reference evidence="2 3" key="1">
    <citation type="submission" date="2018-06" db="EMBL/GenBank/DDBJ databases">
        <title>A transcriptomic atlas of mushroom development highlights an independent origin of complex multicellularity.</title>
        <authorList>
            <consortium name="DOE Joint Genome Institute"/>
            <person name="Krizsan K."/>
            <person name="Almasi E."/>
            <person name="Merenyi Z."/>
            <person name="Sahu N."/>
            <person name="Viragh M."/>
            <person name="Koszo T."/>
            <person name="Mondo S."/>
            <person name="Kiss B."/>
            <person name="Balint B."/>
            <person name="Kues U."/>
            <person name="Barry K."/>
            <person name="Hegedus J.C."/>
            <person name="Henrissat B."/>
            <person name="Johnson J."/>
            <person name="Lipzen A."/>
            <person name="Ohm R."/>
            <person name="Nagy I."/>
            <person name="Pangilinan J."/>
            <person name="Yan J."/>
            <person name="Xiong Y."/>
            <person name="Grigoriev I.V."/>
            <person name="Hibbett D.S."/>
            <person name="Nagy L.G."/>
        </authorList>
    </citation>
    <scope>NUCLEOTIDE SEQUENCE [LARGE SCALE GENOMIC DNA]</scope>
    <source>
        <strain evidence="2 3">SZMC22713</strain>
    </source>
</reference>
<keyword evidence="3" id="KW-1185">Reference proteome</keyword>
<evidence type="ECO:0000256" key="1">
    <source>
        <dbReference type="SAM" id="Phobius"/>
    </source>
</evidence>
<proteinExistence type="predicted"/>
<feature type="transmembrane region" description="Helical" evidence="1">
    <location>
        <begin position="41"/>
        <end position="61"/>
    </location>
</feature>
<evidence type="ECO:0000313" key="2">
    <source>
        <dbReference type="EMBL" id="TDL15524.1"/>
    </source>
</evidence>
<keyword evidence="1" id="KW-0472">Membrane</keyword>
<keyword evidence="1" id="KW-0812">Transmembrane</keyword>
<sequence length="104" mass="11502">MTPGCTDVNCDRSNRKSARMYHGAEFLRTIAPGTRFLPPELGFRGGVIAYLSLVAILWYHFTQSAIDISETTNADSTSHVIFPHVAGHHRILHDIGKRGHAMVS</sequence>
<keyword evidence="1" id="KW-1133">Transmembrane helix</keyword>
<protein>
    <submittedName>
        <fullName evidence="2">Uncharacterized protein</fullName>
    </submittedName>
</protein>
<dbReference type="VEuPathDB" id="FungiDB:BD410DRAFT_106342"/>
<gene>
    <name evidence="2" type="ORF">BD410DRAFT_106342</name>
</gene>
<name>A0A4Y7PJ76_9AGAM</name>